<proteinExistence type="predicted"/>
<dbReference type="OrthoDB" id="1933804at2"/>
<dbReference type="Proteomes" id="UP000006053">
    <property type="component" value="Chromosome"/>
</dbReference>
<dbReference type="RefSeq" id="WP_014793263.1">
    <property type="nucleotide sequence ID" value="NC_018017.1"/>
</dbReference>
<protein>
    <submittedName>
        <fullName evidence="1">Uncharacterized protein</fullName>
    </submittedName>
</protein>
<dbReference type="HOGENOM" id="CLU_2914915_0_0_9"/>
<evidence type="ECO:0000313" key="2">
    <source>
        <dbReference type="Proteomes" id="UP000006053"/>
    </source>
</evidence>
<dbReference type="STRING" id="756499.Desde_1348"/>
<reference evidence="1 2" key="2">
    <citation type="journal article" date="2015" name="J. Bacteriol.">
        <title>Genomic, proteomic, and biochemical analysis of the organohalide respiratory pathway in Desulfitobacterium dehalogenans.</title>
        <authorList>
            <person name="Kruse T."/>
            <person name="van de Pas B.A."/>
            <person name="Atteia A."/>
            <person name="Krab K."/>
            <person name="Hagen W.R."/>
            <person name="Goodwin L."/>
            <person name="Chain P."/>
            <person name="Boeren S."/>
            <person name="Maphosa F."/>
            <person name="Schraa G."/>
            <person name="de Vos W.M."/>
            <person name="van der Oost J."/>
            <person name="Smidt H."/>
            <person name="Stams A.J."/>
        </authorList>
    </citation>
    <scope>NUCLEOTIDE SEQUENCE [LARGE SCALE GENOMIC DNA]</scope>
    <source>
        <strain evidence="2">ATCC 51507 / DSM 9161 / JW/IU-DC1</strain>
    </source>
</reference>
<evidence type="ECO:0000313" key="1">
    <source>
        <dbReference type="EMBL" id="AFL99773.1"/>
    </source>
</evidence>
<dbReference type="EMBL" id="CP003348">
    <property type="protein sequence ID" value="AFL99773.1"/>
    <property type="molecule type" value="Genomic_DNA"/>
</dbReference>
<sequence length="61" mass="6786">MAGKITKEELHPLLLQKIDNFAAHEAESTPHRFTDTSTGKTFKWGMKAVNGVAVLVYEEVV</sequence>
<reference evidence="2" key="1">
    <citation type="submission" date="2012-06" db="EMBL/GenBank/DDBJ databases">
        <title>Complete sequence of Desulfitobacterium dehalogenans ATCC 51507.</title>
        <authorList>
            <person name="Lucas S."/>
            <person name="Han J."/>
            <person name="Lapidus A."/>
            <person name="Cheng J.-F."/>
            <person name="Goodwin L."/>
            <person name="Pitluck S."/>
            <person name="Peters L."/>
            <person name="Ovchinnikova G."/>
            <person name="Teshima H."/>
            <person name="Detter J.C."/>
            <person name="Han C."/>
            <person name="Tapia R."/>
            <person name="Land M."/>
            <person name="Hauser L."/>
            <person name="Kyrpides N."/>
            <person name="Ivanova N."/>
            <person name="Pagani I."/>
            <person name="Kruse T."/>
            <person name="de Vos W.M."/>
            <person name="Smidt H."/>
            <person name="Woyke T."/>
        </authorList>
    </citation>
    <scope>NUCLEOTIDE SEQUENCE [LARGE SCALE GENOMIC DNA]</scope>
    <source>
        <strain evidence="2">ATCC 51507 / DSM 9161 / JW/IU-DC1</strain>
    </source>
</reference>
<name>I4A739_DESDJ</name>
<dbReference type="AlphaFoldDB" id="I4A739"/>
<accession>I4A739</accession>
<gene>
    <name evidence="1" type="ordered locus">Desde_1348</name>
</gene>
<organism evidence="1 2">
    <name type="scientific">Desulfitobacterium dehalogenans (strain ATCC 51507 / DSM 9161 / JW/IU-DC1)</name>
    <dbReference type="NCBI Taxonomy" id="756499"/>
    <lineage>
        <taxon>Bacteria</taxon>
        <taxon>Bacillati</taxon>
        <taxon>Bacillota</taxon>
        <taxon>Clostridia</taxon>
        <taxon>Eubacteriales</taxon>
        <taxon>Desulfitobacteriaceae</taxon>
        <taxon>Desulfitobacterium</taxon>
    </lineage>
</organism>
<dbReference type="KEGG" id="ddh:Desde_1348"/>
<keyword evidence="2" id="KW-1185">Reference proteome</keyword>